<feature type="domain" description="BART" evidence="11">
    <location>
        <begin position="113"/>
        <end position="179"/>
    </location>
</feature>
<dbReference type="InterPro" id="IPR042541">
    <property type="entry name" value="BART_sf"/>
</dbReference>
<dbReference type="Pfam" id="PF11527">
    <property type="entry name" value="ARL2_Bind_BART"/>
    <property type="match status" value="1"/>
</dbReference>
<dbReference type="EMBL" id="NEDP02001069">
    <property type="protein sequence ID" value="OWF54333.1"/>
    <property type="molecule type" value="Genomic_DNA"/>
</dbReference>
<feature type="compositionally biased region" description="Polar residues" evidence="10">
    <location>
        <begin position="430"/>
        <end position="439"/>
    </location>
</feature>
<feature type="region of interest" description="Disordered" evidence="10">
    <location>
        <begin position="193"/>
        <end position="244"/>
    </location>
</feature>
<evidence type="ECO:0000256" key="5">
    <source>
        <dbReference type="ARBA" id="ARBA00022490"/>
    </source>
</evidence>
<reference evidence="12 13" key="1">
    <citation type="journal article" date="2017" name="Nat. Ecol. Evol.">
        <title>Scallop genome provides insights into evolution of bilaterian karyotype and development.</title>
        <authorList>
            <person name="Wang S."/>
            <person name="Zhang J."/>
            <person name="Jiao W."/>
            <person name="Li J."/>
            <person name="Xun X."/>
            <person name="Sun Y."/>
            <person name="Guo X."/>
            <person name="Huan P."/>
            <person name="Dong B."/>
            <person name="Zhang L."/>
            <person name="Hu X."/>
            <person name="Sun X."/>
            <person name="Wang J."/>
            <person name="Zhao C."/>
            <person name="Wang Y."/>
            <person name="Wang D."/>
            <person name="Huang X."/>
            <person name="Wang R."/>
            <person name="Lv J."/>
            <person name="Li Y."/>
            <person name="Zhang Z."/>
            <person name="Liu B."/>
            <person name="Lu W."/>
            <person name="Hui Y."/>
            <person name="Liang J."/>
            <person name="Zhou Z."/>
            <person name="Hou R."/>
            <person name="Li X."/>
            <person name="Liu Y."/>
            <person name="Li H."/>
            <person name="Ning X."/>
            <person name="Lin Y."/>
            <person name="Zhao L."/>
            <person name="Xing Q."/>
            <person name="Dou J."/>
            <person name="Li Y."/>
            <person name="Mao J."/>
            <person name="Guo H."/>
            <person name="Dou H."/>
            <person name="Li T."/>
            <person name="Mu C."/>
            <person name="Jiang W."/>
            <person name="Fu Q."/>
            <person name="Fu X."/>
            <person name="Miao Y."/>
            <person name="Liu J."/>
            <person name="Yu Q."/>
            <person name="Li R."/>
            <person name="Liao H."/>
            <person name="Li X."/>
            <person name="Kong Y."/>
            <person name="Jiang Z."/>
            <person name="Chourrout D."/>
            <person name="Li R."/>
            <person name="Bao Z."/>
        </authorList>
    </citation>
    <scope>NUCLEOTIDE SEQUENCE [LARGE SCALE GENOMIC DNA]</scope>
    <source>
        <strain evidence="12 13">PY_sf001</strain>
    </source>
</reference>
<dbReference type="GO" id="GO:0097546">
    <property type="term" value="C:ciliary base"/>
    <property type="evidence" value="ECO:0007669"/>
    <property type="project" value="TreeGrafter"/>
</dbReference>
<evidence type="ECO:0000256" key="6">
    <source>
        <dbReference type="ARBA" id="ARBA00023054"/>
    </source>
</evidence>
<dbReference type="AlphaFoldDB" id="A0A210QZZ4"/>
<keyword evidence="8" id="KW-0966">Cell projection</keyword>
<evidence type="ECO:0000256" key="8">
    <source>
        <dbReference type="ARBA" id="ARBA00023273"/>
    </source>
</evidence>
<dbReference type="OrthoDB" id="272687at2759"/>
<evidence type="ECO:0000256" key="10">
    <source>
        <dbReference type="SAM" id="MobiDB-lite"/>
    </source>
</evidence>
<feature type="compositionally biased region" description="Basic and acidic residues" evidence="10">
    <location>
        <begin position="451"/>
        <end position="469"/>
    </location>
</feature>
<keyword evidence="6" id="KW-0175">Coiled coil</keyword>
<feature type="region of interest" description="Disordered" evidence="10">
    <location>
        <begin position="423"/>
        <end position="442"/>
    </location>
</feature>
<evidence type="ECO:0000256" key="1">
    <source>
        <dbReference type="ARBA" id="ARBA00004138"/>
    </source>
</evidence>
<feature type="compositionally biased region" description="Basic and acidic residues" evidence="10">
    <location>
        <begin position="211"/>
        <end position="232"/>
    </location>
</feature>
<dbReference type="InterPro" id="IPR038888">
    <property type="entry name" value="CFAP36"/>
</dbReference>
<comment type="caution">
    <text evidence="12">The sequence shown here is derived from an EMBL/GenBank/DDBJ whole genome shotgun (WGS) entry which is preliminary data.</text>
</comment>
<protein>
    <recommendedName>
        <fullName evidence="4">Cilia- and flagella-associated protein 36</fullName>
    </recommendedName>
    <alternativeName>
        <fullName evidence="9">Coiled-coil domain-containing protein 104</fullName>
    </alternativeName>
</protein>
<evidence type="ECO:0000259" key="11">
    <source>
        <dbReference type="Pfam" id="PF11527"/>
    </source>
</evidence>
<evidence type="ECO:0000313" key="13">
    <source>
        <dbReference type="Proteomes" id="UP000242188"/>
    </source>
</evidence>
<sequence>MAKRSDWVYDELLCFLGNPFFQIPVITYMEENCLRFIRNVLKRFRLIRCLSLYRPSVFCENTCWMNVNDSPALIYDHSCRRIRAYRMYIQSMHTCLNLAGTKVQRPFIYFHSNWVEKLLEGFIRDSKLTHDELIKALASMNSKPDLREIFQGLFEQILCTDQFDLFVQLMNQKNIELQQQALMLIMKRQGSLPTSLQDDKQHAAPPSQEQFHSEEEVLRKVLMESEKPKETPRGGTPARASPEEPPRAVIASLMLTPTHVQAEGLKLEEERTKGQEKIVEAMHNVSIKDTPPAPAPVASKPSKPLTDLKSAPAIAITPAPTQKPAPVKPVAAVTVPAKSTPSKQVPLGAATLPNISGQSKVTGSQAAAMWMQEAQNEKVSGKPSAAVTAAAAELSKLDAAQLKQRQEYLKQQRDKLLSMKKAEREKQLLSAEQSQQARPTSARVARAALKSQKEELSPSKTLSPEEEKKMAMRRAIASRLKAEIIKLLTWQVDHFKVRIERSPISNYTLQRQHKKEMDTETVPPNLSQMVFADSELILCTLAWVKKMKVLNENYFQE</sequence>
<accession>A0A210QZZ4</accession>
<evidence type="ECO:0000256" key="3">
    <source>
        <dbReference type="ARBA" id="ARBA00007460"/>
    </source>
</evidence>
<organism evidence="12 13">
    <name type="scientific">Mizuhopecten yessoensis</name>
    <name type="common">Japanese scallop</name>
    <name type="synonym">Patinopecten yessoensis</name>
    <dbReference type="NCBI Taxonomy" id="6573"/>
    <lineage>
        <taxon>Eukaryota</taxon>
        <taxon>Metazoa</taxon>
        <taxon>Spiralia</taxon>
        <taxon>Lophotrochozoa</taxon>
        <taxon>Mollusca</taxon>
        <taxon>Bivalvia</taxon>
        <taxon>Autobranchia</taxon>
        <taxon>Pteriomorphia</taxon>
        <taxon>Pectinida</taxon>
        <taxon>Pectinoidea</taxon>
        <taxon>Pectinidae</taxon>
        <taxon>Mizuhopecten</taxon>
    </lineage>
</organism>
<dbReference type="Proteomes" id="UP000242188">
    <property type="component" value="Unassembled WGS sequence"/>
</dbReference>
<dbReference type="Gene3D" id="1.20.1520.10">
    <property type="entry name" value="ADP-ribosylation factor-like 2-binding protein, domain"/>
    <property type="match status" value="1"/>
</dbReference>
<keyword evidence="5" id="KW-0963">Cytoplasm</keyword>
<dbReference type="PANTHER" id="PTHR21532">
    <property type="entry name" value="PHOSPHODIESTERASE HL"/>
    <property type="match status" value="1"/>
</dbReference>
<evidence type="ECO:0000256" key="4">
    <source>
        <dbReference type="ARBA" id="ARBA00021815"/>
    </source>
</evidence>
<dbReference type="GO" id="GO:0005930">
    <property type="term" value="C:axoneme"/>
    <property type="evidence" value="ECO:0007669"/>
    <property type="project" value="TreeGrafter"/>
</dbReference>
<dbReference type="STRING" id="6573.A0A210QZZ4"/>
<evidence type="ECO:0000256" key="9">
    <source>
        <dbReference type="ARBA" id="ARBA00031593"/>
    </source>
</evidence>
<name>A0A210QZZ4_MIZYE</name>
<dbReference type="PANTHER" id="PTHR21532:SF0">
    <property type="entry name" value="CILIA- AND FLAGELLA-ASSOCIATED PROTEIN 36"/>
    <property type="match status" value="1"/>
</dbReference>
<feature type="region of interest" description="Disordered" evidence="10">
    <location>
        <begin position="448"/>
        <end position="469"/>
    </location>
</feature>
<comment type="subcellular location">
    <subcellularLocation>
        <location evidence="1">Cell projection</location>
        <location evidence="1">Cilium</location>
    </subcellularLocation>
    <subcellularLocation>
        <location evidence="2">Cytoplasm</location>
    </subcellularLocation>
</comment>
<evidence type="ECO:0000256" key="7">
    <source>
        <dbReference type="ARBA" id="ARBA00023069"/>
    </source>
</evidence>
<evidence type="ECO:0000256" key="2">
    <source>
        <dbReference type="ARBA" id="ARBA00004496"/>
    </source>
</evidence>
<dbReference type="InterPro" id="IPR023379">
    <property type="entry name" value="BART_dom"/>
</dbReference>
<evidence type="ECO:0000313" key="12">
    <source>
        <dbReference type="EMBL" id="OWF54333.1"/>
    </source>
</evidence>
<keyword evidence="13" id="KW-1185">Reference proteome</keyword>
<comment type="similarity">
    <text evidence="3">Belongs to the CFAP36 family.</text>
</comment>
<keyword evidence="7" id="KW-0969">Cilium</keyword>
<proteinExistence type="inferred from homology"/>
<gene>
    <name evidence="12" type="ORF">KP79_PYT10432</name>
</gene>